<dbReference type="Pfam" id="PF21251">
    <property type="entry name" value="Ribosomal_uS5m_N"/>
    <property type="match status" value="1"/>
</dbReference>
<dbReference type="Gene3D" id="3.30.160.20">
    <property type="match status" value="1"/>
</dbReference>
<name>A0A151IMR9_9HYME</name>
<evidence type="ECO:0000256" key="1">
    <source>
        <dbReference type="ARBA" id="ARBA00004173"/>
    </source>
</evidence>
<comment type="similarity">
    <text evidence="2 10">Belongs to the universal ribosomal protein uS5 family.</text>
</comment>
<evidence type="ECO:0000256" key="2">
    <source>
        <dbReference type="ARBA" id="ARBA00008945"/>
    </source>
</evidence>
<evidence type="ECO:0000259" key="11">
    <source>
        <dbReference type="PROSITE" id="PS50881"/>
    </source>
</evidence>
<dbReference type="Gene3D" id="3.30.230.10">
    <property type="match status" value="1"/>
</dbReference>
<dbReference type="Pfam" id="PF03719">
    <property type="entry name" value="Ribosomal_S5_C"/>
    <property type="match status" value="1"/>
</dbReference>
<dbReference type="EMBL" id="KQ977026">
    <property type="protein sequence ID" value="KYN06249.1"/>
    <property type="molecule type" value="Genomic_DNA"/>
</dbReference>
<dbReference type="InterPro" id="IPR013810">
    <property type="entry name" value="Ribosomal_uS5_N"/>
</dbReference>
<dbReference type="InterPro" id="IPR020568">
    <property type="entry name" value="Ribosomal_Su5_D2-typ_SF"/>
</dbReference>
<dbReference type="Proteomes" id="UP000078542">
    <property type="component" value="Unassembled WGS sequence"/>
</dbReference>
<sequence length="447" mass="50595">MIRTCLLRVCGLVKNSSRNGPSVSNGIHNLSVDHIRSYLLKTHIPLVHGTRNSTFFVNKSADELWKGVTSVSNAGRRRGRAKGLARKRDLNKGQIIGVGKIPVQFPGLNTPVFRGRELVQQQKLPMDPERQERLAKLRQNYQLRPKRIKVSPLERGWTSAQIGGRKIGPPDPIGDDTFDGFETWILESKLVNHMTGNLGRKSRVSIYVVTGNGNGLAGFALGKAPAQKAAIKMAKNRAGQRLMYISRYKEHTVLHDFFTQFGKTRIFVKKMHEGYGLVCHRAIKACCEAIGIKDMHAKIEGSTNLQHIIKAFFIGLLQQKSYQQLADEKRLHLVEFKSENGNYPVVIASPSKVRKPEEIASNEILDFTQYVLGGKVILQKKKYPPFYTRLPSYKTKLVKLERLRNFDKTRIQLLAEYGALHSFLTEKYPEAKLLPKPKKSENNETEE</sequence>
<dbReference type="InterPro" id="IPR005324">
    <property type="entry name" value="Ribosomal_uS5_C"/>
</dbReference>
<evidence type="ECO:0000256" key="10">
    <source>
        <dbReference type="RuleBase" id="RU003823"/>
    </source>
</evidence>
<dbReference type="PANTHER" id="PTHR48277:SF1">
    <property type="entry name" value="MITOCHONDRIAL RIBOSOMAL PROTEIN S5"/>
    <property type="match status" value="1"/>
</dbReference>
<dbReference type="KEGG" id="ccoa:108783177"/>
<protein>
    <recommendedName>
        <fullName evidence="6">Small ribosomal subunit protein uS5m</fullName>
    </recommendedName>
    <alternativeName>
        <fullName evidence="7">28S ribosomal protein S5, mitochondrial</fullName>
    </alternativeName>
</protein>
<evidence type="ECO:0000313" key="12">
    <source>
        <dbReference type="EMBL" id="KYN06249.1"/>
    </source>
</evidence>
<evidence type="ECO:0000256" key="8">
    <source>
        <dbReference type="ARBA" id="ARBA00062683"/>
    </source>
</evidence>
<evidence type="ECO:0000256" key="7">
    <source>
        <dbReference type="ARBA" id="ARBA00041606"/>
    </source>
</evidence>
<comment type="subunit">
    <text evidence="8">Component of the mitochondrial ribosome small subunit (28S) which comprises a 12S rRNA and about 30 distinct proteins.</text>
</comment>
<dbReference type="STRING" id="456900.A0A151IMR9"/>
<evidence type="ECO:0000256" key="6">
    <source>
        <dbReference type="ARBA" id="ARBA00039335"/>
    </source>
</evidence>
<dbReference type="GO" id="GO:0006412">
    <property type="term" value="P:translation"/>
    <property type="evidence" value="ECO:0007669"/>
    <property type="project" value="InterPro"/>
</dbReference>
<feature type="domain" description="S5 DRBM" evidence="11">
    <location>
        <begin position="199"/>
        <end position="245"/>
    </location>
</feature>
<dbReference type="PANTHER" id="PTHR48277">
    <property type="entry name" value="MITOCHONDRIAL RIBOSOMAL PROTEIN S5"/>
    <property type="match status" value="1"/>
</dbReference>
<reference evidence="12 13" key="1">
    <citation type="submission" date="2016-03" db="EMBL/GenBank/DDBJ databases">
        <title>Cyphomyrmex costatus WGS genome.</title>
        <authorList>
            <person name="Nygaard S."/>
            <person name="Hu H."/>
            <person name="Boomsma J."/>
            <person name="Zhang G."/>
        </authorList>
    </citation>
    <scope>NUCLEOTIDE SEQUENCE [LARGE SCALE GENOMIC DNA]</scope>
    <source>
        <strain evidence="12">MS0001</strain>
        <tissue evidence="12">Whole body</tissue>
    </source>
</reference>
<dbReference type="GO" id="GO:0005743">
    <property type="term" value="C:mitochondrial inner membrane"/>
    <property type="evidence" value="ECO:0007669"/>
    <property type="project" value="UniProtKB-ARBA"/>
</dbReference>
<comment type="subcellular location">
    <subcellularLocation>
        <location evidence="1">Mitochondrion</location>
    </subcellularLocation>
</comment>
<organism evidence="12 13">
    <name type="scientific">Cyphomyrmex costatus</name>
    <dbReference type="NCBI Taxonomy" id="456900"/>
    <lineage>
        <taxon>Eukaryota</taxon>
        <taxon>Metazoa</taxon>
        <taxon>Ecdysozoa</taxon>
        <taxon>Arthropoda</taxon>
        <taxon>Hexapoda</taxon>
        <taxon>Insecta</taxon>
        <taxon>Pterygota</taxon>
        <taxon>Neoptera</taxon>
        <taxon>Endopterygota</taxon>
        <taxon>Hymenoptera</taxon>
        <taxon>Apocrita</taxon>
        <taxon>Aculeata</taxon>
        <taxon>Formicoidea</taxon>
        <taxon>Formicidae</taxon>
        <taxon>Myrmicinae</taxon>
        <taxon>Cyphomyrmex</taxon>
    </lineage>
</organism>
<evidence type="ECO:0000256" key="5">
    <source>
        <dbReference type="ARBA" id="ARBA00023274"/>
    </source>
</evidence>
<evidence type="ECO:0000256" key="4">
    <source>
        <dbReference type="ARBA" id="ARBA00023128"/>
    </source>
</evidence>
<dbReference type="GO" id="GO:0005763">
    <property type="term" value="C:mitochondrial small ribosomal subunit"/>
    <property type="evidence" value="ECO:0007669"/>
    <property type="project" value="UniProtKB-ARBA"/>
</dbReference>
<dbReference type="SUPFAM" id="SSF54211">
    <property type="entry name" value="Ribosomal protein S5 domain 2-like"/>
    <property type="match status" value="1"/>
</dbReference>
<dbReference type="InterPro" id="IPR014721">
    <property type="entry name" value="Ribsml_uS5_D2-typ_fold_subgr"/>
</dbReference>
<keyword evidence="3 9" id="KW-0689">Ribosomal protein</keyword>
<dbReference type="GO" id="GO:0003735">
    <property type="term" value="F:structural constituent of ribosome"/>
    <property type="evidence" value="ECO:0007669"/>
    <property type="project" value="UniProtKB-UniRule"/>
</dbReference>
<accession>A0A151IMR9</accession>
<dbReference type="InterPro" id="IPR000851">
    <property type="entry name" value="Ribosomal_uS5"/>
</dbReference>
<proteinExistence type="inferred from homology"/>
<dbReference type="GO" id="GO:0003723">
    <property type="term" value="F:RNA binding"/>
    <property type="evidence" value="ECO:0007669"/>
    <property type="project" value="InterPro"/>
</dbReference>
<evidence type="ECO:0000313" key="13">
    <source>
        <dbReference type="Proteomes" id="UP000078542"/>
    </source>
</evidence>
<dbReference type="SUPFAM" id="SSF54768">
    <property type="entry name" value="dsRNA-binding domain-like"/>
    <property type="match status" value="1"/>
</dbReference>
<keyword evidence="13" id="KW-1185">Reference proteome</keyword>
<evidence type="ECO:0000256" key="9">
    <source>
        <dbReference type="PROSITE-ProRule" id="PRU00268"/>
    </source>
</evidence>
<dbReference type="OrthoDB" id="309483at2759"/>
<dbReference type="Pfam" id="PF00333">
    <property type="entry name" value="Ribosomal_S5"/>
    <property type="match status" value="1"/>
</dbReference>
<keyword evidence="4" id="KW-0496">Mitochondrion</keyword>
<evidence type="ECO:0000256" key="3">
    <source>
        <dbReference type="ARBA" id="ARBA00022980"/>
    </source>
</evidence>
<dbReference type="AlphaFoldDB" id="A0A151IMR9"/>
<dbReference type="FunFam" id="3.30.230.10:FF:000002">
    <property type="entry name" value="30S ribosomal protein S5"/>
    <property type="match status" value="1"/>
</dbReference>
<keyword evidence="5 9" id="KW-0687">Ribonucleoprotein</keyword>
<gene>
    <name evidence="12" type="ORF">ALC62_02841</name>
</gene>
<dbReference type="PROSITE" id="PS50881">
    <property type="entry name" value="S5_DSRBD"/>
    <property type="match status" value="1"/>
</dbReference>
<dbReference type="InterPro" id="IPR048584">
    <property type="entry name" value="Ribosomal_uS5m_N"/>
</dbReference>
<dbReference type="FunFam" id="3.30.160.20:FF:000022">
    <property type="entry name" value="28S ribosomal protein S5, mitochondrial"/>
    <property type="match status" value="1"/>
</dbReference>